<dbReference type="Pfam" id="PF22486">
    <property type="entry name" value="MATH_2"/>
    <property type="match status" value="2"/>
</dbReference>
<dbReference type="SUPFAM" id="SSF49599">
    <property type="entry name" value="TRAF domain-like"/>
    <property type="match status" value="2"/>
</dbReference>
<dbReference type="PANTHER" id="PTHR46162">
    <property type="entry name" value="TRAF-LIKE FAMILY PROTEIN"/>
    <property type="match status" value="1"/>
</dbReference>
<keyword evidence="3" id="KW-1185">Reference proteome</keyword>
<dbReference type="PANTHER" id="PTHR46162:SF41">
    <property type="entry name" value="MATH DOMAIN-CONTAINING PROTEIN"/>
    <property type="match status" value="1"/>
</dbReference>
<feature type="domain" description="MATH" evidence="1">
    <location>
        <begin position="177"/>
        <end position="303"/>
    </location>
</feature>
<dbReference type="InterPro" id="IPR002083">
    <property type="entry name" value="MATH/TRAF_dom"/>
</dbReference>
<reference evidence="2 3" key="1">
    <citation type="submission" date="2022-03" db="EMBL/GenBank/DDBJ databases">
        <authorList>
            <person name="Nunn A."/>
            <person name="Chopra R."/>
            <person name="Nunn A."/>
            <person name="Contreras Garrido A."/>
        </authorList>
    </citation>
    <scope>NUCLEOTIDE SEQUENCE [LARGE SCALE GENOMIC DNA]</scope>
</reference>
<proteinExistence type="predicted"/>
<dbReference type="AlphaFoldDB" id="A0AAU9S243"/>
<dbReference type="EMBL" id="OU466859">
    <property type="protein sequence ID" value="CAH2053053.1"/>
    <property type="molecule type" value="Genomic_DNA"/>
</dbReference>
<gene>
    <name evidence="2" type="ORF">TAV2_LOCUS10514</name>
</gene>
<feature type="domain" description="MATH" evidence="1">
    <location>
        <begin position="32"/>
        <end position="157"/>
    </location>
</feature>
<name>A0AAU9S243_THLAR</name>
<accession>A0AAU9S243</accession>
<dbReference type="PROSITE" id="PS50144">
    <property type="entry name" value="MATH"/>
    <property type="match status" value="2"/>
</dbReference>
<dbReference type="Proteomes" id="UP000836841">
    <property type="component" value="Chromosome 3"/>
</dbReference>
<dbReference type="InterPro" id="IPR008974">
    <property type="entry name" value="TRAF-like"/>
</dbReference>
<protein>
    <recommendedName>
        <fullName evidence="1">MATH domain-containing protein</fullName>
    </recommendedName>
</protein>
<evidence type="ECO:0000259" key="1">
    <source>
        <dbReference type="PROSITE" id="PS50144"/>
    </source>
</evidence>
<evidence type="ECO:0000313" key="2">
    <source>
        <dbReference type="EMBL" id="CAH2053053.1"/>
    </source>
</evidence>
<dbReference type="Gene3D" id="2.60.210.10">
    <property type="entry name" value="Apoptosis, Tumor Necrosis Factor Receptor Associated Protein 2, Chain A"/>
    <property type="match status" value="2"/>
</dbReference>
<organism evidence="2 3">
    <name type="scientific">Thlaspi arvense</name>
    <name type="common">Field penny-cress</name>
    <dbReference type="NCBI Taxonomy" id="13288"/>
    <lineage>
        <taxon>Eukaryota</taxon>
        <taxon>Viridiplantae</taxon>
        <taxon>Streptophyta</taxon>
        <taxon>Embryophyta</taxon>
        <taxon>Tracheophyta</taxon>
        <taxon>Spermatophyta</taxon>
        <taxon>Magnoliopsida</taxon>
        <taxon>eudicotyledons</taxon>
        <taxon>Gunneridae</taxon>
        <taxon>Pentapetalae</taxon>
        <taxon>rosids</taxon>
        <taxon>malvids</taxon>
        <taxon>Brassicales</taxon>
        <taxon>Brassicaceae</taxon>
        <taxon>Thlaspideae</taxon>
        <taxon>Thlaspi</taxon>
    </lineage>
</organism>
<evidence type="ECO:0000313" key="3">
    <source>
        <dbReference type="Proteomes" id="UP000836841"/>
    </source>
</evidence>
<sequence length="315" mass="36351">MVFTVSDEDASSLCSFASDSTVSRNYWTERPPSSYSLKIQNLSQLIGENYQSRRFLANDYMWRLIIHPKGNEKDNGSGFISMYVEIDGVIEVSAYLTFFVYNKKANKYFCIEDTEVRRFNAFKKVWGCSQMLPVEIFNDPKNGYIFEGDQCEFGVDVILDSPLTNWEVVSFNKKLNVPKFSWSVKHFTMLRDNLYTTNRFSVGGKTWVLKLYPKCFSTSDNKWLSIFLHLAADNERFIADERIYTLGHLRVLDPCGSDHITEKFICWHDASNSGCGNDKIVSMTKLREAYLDEEDTLSLEIEFDVVSTTNYSPDV</sequence>
<dbReference type="CDD" id="cd00121">
    <property type="entry name" value="MATH"/>
    <property type="match status" value="2"/>
</dbReference>